<organism evidence="1 2">
    <name type="scientific">Gigaspora rosea</name>
    <dbReference type="NCBI Taxonomy" id="44941"/>
    <lineage>
        <taxon>Eukaryota</taxon>
        <taxon>Fungi</taxon>
        <taxon>Fungi incertae sedis</taxon>
        <taxon>Mucoromycota</taxon>
        <taxon>Glomeromycotina</taxon>
        <taxon>Glomeromycetes</taxon>
        <taxon>Diversisporales</taxon>
        <taxon>Gigasporaceae</taxon>
        <taxon>Gigaspora</taxon>
    </lineage>
</organism>
<protein>
    <submittedName>
        <fullName evidence="1">Uncharacterized protein</fullName>
    </submittedName>
</protein>
<evidence type="ECO:0000313" key="1">
    <source>
        <dbReference type="EMBL" id="RIB13620.1"/>
    </source>
</evidence>
<dbReference type="Proteomes" id="UP000266673">
    <property type="component" value="Unassembled WGS sequence"/>
</dbReference>
<dbReference type="AlphaFoldDB" id="A0A397UTP1"/>
<evidence type="ECO:0000313" key="2">
    <source>
        <dbReference type="Proteomes" id="UP000266673"/>
    </source>
</evidence>
<proteinExistence type="predicted"/>
<comment type="caution">
    <text evidence="1">The sequence shown here is derived from an EMBL/GenBank/DDBJ whole genome shotgun (WGS) entry which is preliminary data.</text>
</comment>
<reference evidence="1 2" key="1">
    <citation type="submission" date="2018-06" db="EMBL/GenBank/DDBJ databases">
        <title>Comparative genomics reveals the genomic features of Rhizophagus irregularis, R. cerebriforme, R. diaphanum and Gigaspora rosea, and their symbiotic lifestyle signature.</title>
        <authorList>
            <person name="Morin E."/>
            <person name="San Clemente H."/>
            <person name="Chen E.C.H."/>
            <person name="De La Providencia I."/>
            <person name="Hainaut M."/>
            <person name="Kuo A."/>
            <person name="Kohler A."/>
            <person name="Murat C."/>
            <person name="Tang N."/>
            <person name="Roy S."/>
            <person name="Loubradou J."/>
            <person name="Henrissat B."/>
            <person name="Grigoriev I.V."/>
            <person name="Corradi N."/>
            <person name="Roux C."/>
            <person name="Martin F.M."/>
        </authorList>
    </citation>
    <scope>NUCLEOTIDE SEQUENCE [LARGE SCALE GENOMIC DNA]</scope>
    <source>
        <strain evidence="1 2">DAOM 194757</strain>
    </source>
</reference>
<name>A0A397UTP1_9GLOM</name>
<gene>
    <name evidence="1" type="ORF">C2G38_2197318</name>
</gene>
<keyword evidence="2" id="KW-1185">Reference proteome</keyword>
<dbReference type="EMBL" id="QKWP01000906">
    <property type="protein sequence ID" value="RIB13620.1"/>
    <property type="molecule type" value="Genomic_DNA"/>
</dbReference>
<accession>A0A397UTP1</accession>
<sequence length="108" mass="12194">MISDFDHIPVFDYRTEFELTFTSSLKEIMEAFEDLDANLSESSNSSSVAFVITDNMSVKLTSGTELPLELEPNNDWGLQLAEGDSYMSWDEAEARLNHYAKAIGFSLR</sequence>